<feature type="compositionally biased region" description="Polar residues" evidence="1">
    <location>
        <begin position="212"/>
        <end position="222"/>
    </location>
</feature>
<accession>A0AAN6RGN0</accession>
<evidence type="ECO:0000256" key="1">
    <source>
        <dbReference type="SAM" id="MobiDB-lite"/>
    </source>
</evidence>
<organism evidence="2 3">
    <name type="scientific">Pseudopithomyces chartarum</name>
    <dbReference type="NCBI Taxonomy" id="1892770"/>
    <lineage>
        <taxon>Eukaryota</taxon>
        <taxon>Fungi</taxon>
        <taxon>Dikarya</taxon>
        <taxon>Ascomycota</taxon>
        <taxon>Pezizomycotina</taxon>
        <taxon>Dothideomycetes</taxon>
        <taxon>Pleosporomycetidae</taxon>
        <taxon>Pleosporales</taxon>
        <taxon>Massarineae</taxon>
        <taxon>Didymosphaeriaceae</taxon>
        <taxon>Pseudopithomyces</taxon>
    </lineage>
</organism>
<sequence length="600" mass="66773">MFQFSGGLLAGQHDNEKERTPPARPISVTFPSLDPPEPSLLVPPPCWTDASVAGVAAHFIALKKPSDVNLDTLALLNVSFEPECDFETLLASISDHAQSHLPPRSWLEEAGQDHAESTGSDAKVLCNGRKCPDRNDFYVRAKEISFKNQDAFANLTRKPMGEKVPLRLAHFRKFWEGLDNMAYYWDNSLDQYLDPSVANDHEESKSRMEVATSFSPLATTSISDEEPRKKAKTESNTEFQSPDLLGPENTALSTGLPNSVTRIAPASTTALKAPWEVNAATMPEKPIDLSKGSYKGYRIGNGAEMPDSYRLETVRAFLEPIAWAFGVTLVPHRRPPVLQLEKIRFPVRMSTVAWRGPQDRIKARQGWMEGPVLGVQCRADTNFGPAGDMYASSVIDTVRELGGMLLLAQERAREAKSEKRAGDGKWWTTAHRWGGGPGGEVGEGQGASDAPATDTGGKPDEKPTVRSRMGSKERRKPTPSEVWKVLKPGNPLWDPKVVYEAIGKDKSVAWDDIFMVSSLNHHISILKLRVHPLYLQYLTEGTLPESPPEDRDWCSPKLHRTRWFDLFDMNDRNEAMRGLWGILDYLMRAQQDPDVSMEGA</sequence>
<keyword evidence="3" id="KW-1185">Reference proteome</keyword>
<dbReference type="Proteomes" id="UP001280581">
    <property type="component" value="Unassembled WGS sequence"/>
</dbReference>
<reference evidence="2 3" key="1">
    <citation type="submission" date="2021-02" db="EMBL/GenBank/DDBJ databases">
        <title>Genome assembly of Pseudopithomyces chartarum.</title>
        <authorList>
            <person name="Jauregui R."/>
            <person name="Singh J."/>
            <person name="Voisey C."/>
        </authorList>
    </citation>
    <scope>NUCLEOTIDE SEQUENCE [LARGE SCALE GENOMIC DNA]</scope>
    <source>
        <strain evidence="2 3">AGR01</strain>
    </source>
</reference>
<comment type="caution">
    <text evidence="2">The sequence shown here is derived from an EMBL/GenBank/DDBJ whole genome shotgun (WGS) entry which is preliminary data.</text>
</comment>
<evidence type="ECO:0000313" key="3">
    <source>
        <dbReference type="Proteomes" id="UP001280581"/>
    </source>
</evidence>
<proteinExistence type="predicted"/>
<name>A0AAN6RGN0_9PLEO</name>
<gene>
    <name evidence="2" type="ORF">GRF29_96g1088613</name>
</gene>
<dbReference type="AlphaFoldDB" id="A0AAN6RGN0"/>
<feature type="region of interest" description="Disordered" evidence="1">
    <location>
        <begin position="416"/>
        <end position="483"/>
    </location>
</feature>
<evidence type="ECO:0000313" key="2">
    <source>
        <dbReference type="EMBL" id="KAK3207995.1"/>
    </source>
</evidence>
<feature type="compositionally biased region" description="Basic and acidic residues" evidence="1">
    <location>
        <begin position="225"/>
        <end position="235"/>
    </location>
</feature>
<protein>
    <submittedName>
        <fullName evidence="2">Uncharacterized protein</fullName>
    </submittedName>
</protein>
<feature type="region of interest" description="Disordered" evidence="1">
    <location>
        <begin position="1"/>
        <end position="34"/>
    </location>
</feature>
<feature type="region of interest" description="Disordered" evidence="1">
    <location>
        <begin position="203"/>
        <end position="258"/>
    </location>
</feature>
<feature type="compositionally biased region" description="Basic and acidic residues" evidence="1">
    <location>
        <begin position="457"/>
        <end position="478"/>
    </location>
</feature>
<dbReference type="EMBL" id="WVTA01000008">
    <property type="protein sequence ID" value="KAK3207995.1"/>
    <property type="molecule type" value="Genomic_DNA"/>
</dbReference>
<feature type="compositionally biased region" description="Gly residues" evidence="1">
    <location>
        <begin position="433"/>
        <end position="445"/>
    </location>
</feature>